<keyword evidence="5 6" id="KW-0472">Membrane</keyword>
<dbReference type="PANTHER" id="PTHR33931:SF2">
    <property type="entry name" value="HOLIN-LIKE PROTEIN CIDA"/>
    <property type="match status" value="1"/>
</dbReference>
<keyword evidence="4 6" id="KW-1133">Transmembrane helix</keyword>
<dbReference type="Pfam" id="PF03788">
    <property type="entry name" value="LrgA"/>
    <property type="match status" value="1"/>
</dbReference>
<evidence type="ECO:0000256" key="5">
    <source>
        <dbReference type="ARBA" id="ARBA00023136"/>
    </source>
</evidence>
<organism evidence="7 8">
    <name type="scientific">Fictibacillus iocasae</name>
    <dbReference type="NCBI Taxonomy" id="2715437"/>
    <lineage>
        <taxon>Bacteria</taxon>
        <taxon>Bacillati</taxon>
        <taxon>Bacillota</taxon>
        <taxon>Bacilli</taxon>
        <taxon>Bacillales</taxon>
        <taxon>Fictibacillaceae</taxon>
        <taxon>Fictibacillus</taxon>
    </lineage>
</organism>
<sequence length="121" mass="12953">MKLLTIVIQLFLLYFLSAAGGFAAKVLHLPLPGSIIGMLLLFALLSMNIIRPERVQYGCETLLRFLPVFFVPITVGAIMYPSLLSLKGVIYVLILIITTLVMLVAAAKCSSAAAAGGKKSV</sequence>
<proteinExistence type="predicted"/>
<dbReference type="RefSeq" id="WP_379746316.1">
    <property type="nucleotide sequence ID" value="NZ_JBHTCP010000004.1"/>
</dbReference>
<protein>
    <submittedName>
        <fullName evidence="7">CidA/LrgA family protein</fullName>
    </submittedName>
</protein>
<dbReference type="PANTHER" id="PTHR33931">
    <property type="entry name" value="HOLIN-LIKE PROTEIN CIDA-RELATED"/>
    <property type="match status" value="1"/>
</dbReference>
<dbReference type="InterPro" id="IPR005538">
    <property type="entry name" value="LrgA/CidA"/>
</dbReference>
<keyword evidence="8" id="KW-1185">Reference proteome</keyword>
<keyword evidence="2" id="KW-1003">Cell membrane</keyword>
<gene>
    <name evidence="7" type="ORF">ACFQPF_03015</name>
</gene>
<reference evidence="8" key="1">
    <citation type="journal article" date="2019" name="Int. J. Syst. Evol. Microbiol.">
        <title>The Global Catalogue of Microorganisms (GCM) 10K type strain sequencing project: providing services to taxonomists for standard genome sequencing and annotation.</title>
        <authorList>
            <consortium name="The Broad Institute Genomics Platform"/>
            <consortium name="The Broad Institute Genome Sequencing Center for Infectious Disease"/>
            <person name="Wu L."/>
            <person name="Ma J."/>
        </authorList>
    </citation>
    <scope>NUCLEOTIDE SEQUENCE [LARGE SCALE GENOMIC DNA]</scope>
    <source>
        <strain evidence="8">NBRC 106396</strain>
    </source>
</reference>
<evidence type="ECO:0000256" key="6">
    <source>
        <dbReference type="SAM" id="Phobius"/>
    </source>
</evidence>
<comment type="caution">
    <text evidence="7">The sequence shown here is derived from an EMBL/GenBank/DDBJ whole genome shotgun (WGS) entry which is preliminary data.</text>
</comment>
<accession>A0ABW2NMY0</accession>
<comment type="subcellular location">
    <subcellularLocation>
        <location evidence="1">Cell membrane</location>
        <topology evidence="1">Multi-pass membrane protein</topology>
    </subcellularLocation>
</comment>
<dbReference type="EMBL" id="JBHTCP010000004">
    <property type="protein sequence ID" value="MFC7370642.1"/>
    <property type="molecule type" value="Genomic_DNA"/>
</dbReference>
<feature type="transmembrane region" description="Helical" evidence="6">
    <location>
        <begin position="62"/>
        <end position="83"/>
    </location>
</feature>
<evidence type="ECO:0000256" key="2">
    <source>
        <dbReference type="ARBA" id="ARBA00022475"/>
    </source>
</evidence>
<name>A0ABW2NMY0_9BACL</name>
<evidence type="ECO:0000256" key="3">
    <source>
        <dbReference type="ARBA" id="ARBA00022692"/>
    </source>
</evidence>
<evidence type="ECO:0000256" key="1">
    <source>
        <dbReference type="ARBA" id="ARBA00004651"/>
    </source>
</evidence>
<dbReference type="Proteomes" id="UP001596549">
    <property type="component" value="Unassembled WGS sequence"/>
</dbReference>
<feature type="transmembrane region" description="Helical" evidence="6">
    <location>
        <begin position="89"/>
        <end position="109"/>
    </location>
</feature>
<evidence type="ECO:0000313" key="8">
    <source>
        <dbReference type="Proteomes" id="UP001596549"/>
    </source>
</evidence>
<feature type="transmembrane region" description="Helical" evidence="6">
    <location>
        <begin position="33"/>
        <end position="50"/>
    </location>
</feature>
<keyword evidence="3 6" id="KW-0812">Transmembrane</keyword>
<evidence type="ECO:0000256" key="4">
    <source>
        <dbReference type="ARBA" id="ARBA00022989"/>
    </source>
</evidence>
<evidence type="ECO:0000313" key="7">
    <source>
        <dbReference type="EMBL" id="MFC7370642.1"/>
    </source>
</evidence>